<reference evidence="3 4" key="1">
    <citation type="submission" date="2016-07" db="EMBL/GenBank/DDBJ databases">
        <title>Pervasive Adenine N6-methylation of Active Genes in Fungi.</title>
        <authorList>
            <consortium name="DOE Joint Genome Institute"/>
            <person name="Mondo S.J."/>
            <person name="Dannebaum R.O."/>
            <person name="Kuo R.C."/>
            <person name="Labutti K."/>
            <person name="Haridas S."/>
            <person name="Kuo A."/>
            <person name="Salamov A."/>
            <person name="Ahrendt S.R."/>
            <person name="Lipzen A."/>
            <person name="Sullivan W."/>
            <person name="Andreopoulos W.B."/>
            <person name="Clum A."/>
            <person name="Lindquist E."/>
            <person name="Daum C."/>
            <person name="Ramamoorthy G.K."/>
            <person name="Gryganskyi A."/>
            <person name="Culley D."/>
            <person name="Magnuson J.K."/>
            <person name="James T.Y."/>
            <person name="O'Malley M.A."/>
            <person name="Stajich J.E."/>
            <person name="Spatafora J.W."/>
            <person name="Visel A."/>
            <person name="Grigoriev I.V."/>
        </authorList>
    </citation>
    <scope>NUCLEOTIDE SEQUENCE [LARGE SCALE GENOMIC DNA]</scope>
    <source>
        <strain evidence="3 4">NRRL 3301</strain>
    </source>
</reference>
<sequence length="359" mass="41764">MHDLTHIPLGVKTSLASRLARAQRISKLRKAAQDEDFTLLRHMAREPEGFVEDAYRRMIWPVLLRTHHGAYVDEKGSPNGIADPIQISKDVERSLYYYPQDITPTYKAFKQQELQSMIIEILWRNPRLRYYQGFHDICTVFLLVLGKKAAIPAAENVALFFVRDAMLDSFEPVSKQLRLMVSIVEYEDPSLMHYLETHGIMPYYALSWLLTWFSHDMTDFSKITRLFDLFVSSSSMMPLYVASAITLLRREELLHANPEYLHSLITHIPQDTDIEAVIQRAVRLEAEYPALQVQKQSGIWLHDESTLNTWQQDWGTEAGLVPDRLRIDTYLGKVVPIEEWEDELLAEWCRRNDATKDHS</sequence>
<dbReference type="GO" id="GO:0005096">
    <property type="term" value="F:GTPase activator activity"/>
    <property type="evidence" value="ECO:0007669"/>
    <property type="project" value="UniProtKB-KW"/>
</dbReference>
<dbReference type="EMBL" id="MCGT01000026">
    <property type="protein sequence ID" value="ORX49526.1"/>
    <property type="molecule type" value="Genomic_DNA"/>
</dbReference>
<dbReference type="GO" id="GO:0006888">
    <property type="term" value="P:endoplasmic reticulum to Golgi vesicle-mediated transport"/>
    <property type="evidence" value="ECO:0007669"/>
    <property type="project" value="TreeGrafter"/>
</dbReference>
<dbReference type="PANTHER" id="PTHR20913:SF7">
    <property type="entry name" value="RE60063P"/>
    <property type="match status" value="1"/>
</dbReference>
<dbReference type="SMART" id="SM00164">
    <property type="entry name" value="TBC"/>
    <property type="match status" value="1"/>
</dbReference>
<name>A0A1X2GB48_9FUNG</name>
<dbReference type="PANTHER" id="PTHR20913">
    <property type="entry name" value="TBC1 DOMAIN FAMILY MEMBER 20/GTPASE"/>
    <property type="match status" value="1"/>
</dbReference>
<evidence type="ECO:0000313" key="3">
    <source>
        <dbReference type="EMBL" id="ORX49526.1"/>
    </source>
</evidence>
<dbReference type="OrthoDB" id="206700at2759"/>
<dbReference type="SUPFAM" id="SSF47923">
    <property type="entry name" value="Ypt/Rab-GAP domain of gyp1p"/>
    <property type="match status" value="2"/>
</dbReference>
<evidence type="ECO:0000259" key="2">
    <source>
        <dbReference type="PROSITE" id="PS50086"/>
    </source>
</evidence>
<dbReference type="GO" id="GO:0005789">
    <property type="term" value="C:endoplasmic reticulum membrane"/>
    <property type="evidence" value="ECO:0007669"/>
    <property type="project" value="TreeGrafter"/>
</dbReference>
<dbReference type="PROSITE" id="PS50086">
    <property type="entry name" value="TBC_RABGAP"/>
    <property type="match status" value="1"/>
</dbReference>
<dbReference type="Proteomes" id="UP000242146">
    <property type="component" value="Unassembled WGS sequence"/>
</dbReference>
<dbReference type="InterPro" id="IPR000195">
    <property type="entry name" value="Rab-GAP-TBC_dom"/>
</dbReference>
<dbReference type="InterPro" id="IPR035969">
    <property type="entry name" value="Rab-GAP_TBC_sf"/>
</dbReference>
<evidence type="ECO:0000256" key="1">
    <source>
        <dbReference type="ARBA" id="ARBA00022468"/>
    </source>
</evidence>
<comment type="caution">
    <text evidence="3">The sequence shown here is derived from an EMBL/GenBank/DDBJ whole genome shotgun (WGS) entry which is preliminary data.</text>
</comment>
<keyword evidence="4" id="KW-1185">Reference proteome</keyword>
<dbReference type="Gene3D" id="1.10.8.1310">
    <property type="match status" value="1"/>
</dbReference>
<evidence type="ECO:0000313" key="4">
    <source>
        <dbReference type="Proteomes" id="UP000242146"/>
    </source>
</evidence>
<dbReference type="InterPro" id="IPR045913">
    <property type="entry name" value="TBC20/Gyp8-like"/>
</dbReference>
<dbReference type="STRING" id="101127.A0A1X2GB48"/>
<dbReference type="Gene3D" id="1.10.472.80">
    <property type="entry name" value="Ypt/Rab-GAP domain of gyp1p, domain 3"/>
    <property type="match status" value="1"/>
</dbReference>
<proteinExistence type="predicted"/>
<keyword evidence="1" id="KW-0343">GTPase activation</keyword>
<dbReference type="Pfam" id="PF00566">
    <property type="entry name" value="RabGAP-TBC"/>
    <property type="match status" value="1"/>
</dbReference>
<protein>
    <submittedName>
        <fullName evidence="3">RabGAP/TBC</fullName>
    </submittedName>
</protein>
<organism evidence="3 4">
    <name type="scientific">Hesseltinella vesiculosa</name>
    <dbReference type="NCBI Taxonomy" id="101127"/>
    <lineage>
        <taxon>Eukaryota</taxon>
        <taxon>Fungi</taxon>
        <taxon>Fungi incertae sedis</taxon>
        <taxon>Mucoromycota</taxon>
        <taxon>Mucoromycotina</taxon>
        <taxon>Mucoromycetes</taxon>
        <taxon>Mucorales</taxon>
        <taxon>Cunninghamellaceae</taxon>
        <taxon>Hesseltinella</taxon>
    </lineage>
</organism>
<dbReference type="AlphaFoldDB" id="A0A1X2GB48"/>
<feature type="domain" description="Rab-GAP TBC" evidence="2">
    <location>
        <begin position="50"/>
        <end position="234"/>
    </location>
</feature>
<gene>
    <name evidence="3" type="ORF">DM01DRAFT_1409495</name>
</gene>
<accession>A0A1X2GB48</accession>